<sequence>MMRMNKIVSGRVPVALGRLQELSSFDNRPKMAAGLPDDMPFLTFPLRESEAVCLNSMRGAPNFGFGHMELEDGRLMTMRLQVGGVQFYWLAEMTDPGLWAAIDKWRSAGRFPIGLKIDRGNGYWDIAFLSVDGVVGRLTDEKYRLAPRRVVTAHDWHAMSGLVTGFVQRQATTDIPGVPLEHVFASALLTEQFEAVAYDEPLVKKPVVVKAPHGRLVLI</sequence>
<organism evidence="1 2">
    <name type="scientific">Paraburkholderia agricolaris</name>
    <dbReference type="NCBI Taxonomy" id="2152888"/>
    <lineage>
        <taxon>Bacteria</taxon>
        <taxon>Pseudomonadati</taxon>
        <taxon>Pseudomonadota</taxon>
        <taxon>Betaproteobacteria</taxon>
        <taxon>Burkholderiales</taxon>
        <taxon>Burkholderiaceae</taxon>
        <taxon>Paraburkholderia</taxon>
    </lineage>
</organism>
<name>A0ABW8ZU75_9BURK</name>
<reference evidence="1 2" key="1">
    <citation type="journal article" date="2024" name="Chem. Sci.">
        <title>Discovery of megapolipeptins by genome mining of a Burkholderiales bacteria collection.</title>
        <authorList>
            <person name="Paulo B.S."/>
            <person name="Recchia M.J.J."/>
            <person name="Lee S."/>
            <person name="Fergusson C.H."/>
            <person name="Romanowski S.B."/>
            <person name="Hernandez A."/>
            <person name="Krull N."/>
            <person name="Liu D.Y."/>
            <person name="Cavanagh H."/>
            <person name="Bos A."/>
            <person name="Gray C.A."/>
            <person name="Murphy B.T."/>
            <person name="Linington R.G."/>
            <person name="Eustaquio A.S."/>
        </authorList>
    </citation>
    <scope>NUCLEOTIDE SEQUENCE [LARGE SCALE GENOMIC DNA]</scope>
    <source>
        <strain evidence="1 2">RL16-012-BIC-B</strain>
    </source>
</reference>
<keyword evidence="2" id="KW-1185">Reference proteome</keyword>
<protein>
    <submittedName>
        <fullName evidence="1">Uncharacterized protein</fullName>
    </submittedName>
</protein>
<dbReference type="Proteomes" id="UP001629249">
    <property type="component" value="Unassembled WGS sequence"/>
</dbReference>
<gene>
    <name evidence="1" type="ORF">PQR66_24230</name>
</gene>
<accession>A0ABW8ZU75</accession>
<dbReference type="EMBL" id="JAQQFN010000020">
    <property type="protein sequence ID" value="MFL9886170.1"/>
    <property type="molecule type" value="Genomic_DNA"/>
</dbReference>
<dbReference type="RefSeq" id="WP_408330155.1">
    <property type="nucleotide sequence ID" value="NZ_JAQQFH010000013.1"/>
</dbReference>
<proteinExistence type="predicted"/>
<comment type="caution">
    <text evidence="1">The sequence shown here is derived from an EMBL/GenBank/DDBJ whole genome shotgun (WGS) entry which is preliminary data.</text>
</comment>
<evidence type="ECO:0000313" key="1">
    <source>
        <dbReference type="EMBL" id="MFL9886170.1"/>
    </source>
</evidence>
<evidence type="ECO:0000313" key="2">
    <source>
        <dbReference type="Proteomes" id="UP001629249"/>
    </source>
</evidence>